<dbReference type="Gene3D" id="1.10.1660.10">
    <property type="match status" value="1"/>
</dbReference>
<dbReference type="RefSeq" id="WP_343880536.1">
    <property type="nucleotide sequence ID" value="NZ_BAAAIJ010000047.1"/>
</dbReference>
<reference evidence="4" key="1">
    <citation type="journal article" date="2019" name="Int. J. Syst. Evol. Microbiol.">
        <title>The Global Catalogue of Microorganisms (GCM) 10K type strain sequencing project: providing services to taxonomists for standard genome sequencing and annotation.</title>
        <authorList>
            <consortium name="The Broad Institute Genomics Platform"/>
            <consortium name="The Broad Institute Genome Sequencing Center for Infectious Disease"/>
            <person name="Wu L."/>
            <person name="Ma J."/>
        </authorList>
    </citation>
    <scope>NUCLEOTIDE SEQUENCE [LARGE SCALE GENOMIC DNA]</scope>
    <source>
        <strain evidence="4">JCM 11496</strain>
    </source>
</reference>
<gene>
    <name evidence="3" type="ORF">ACFSFX_04800</name>
</gene>
<organism evidence="3 4">
    <name type="scientific">Arthrobacter flavus</name>
    <dbReference type="NCBI Taxonomy" id="95172"/>
    <lineage>
        <taxon>Bacteria</taxon>
        <taxon>Bacillati</taxon>
        <taxon>Actinomycetota</taxon>
        <taxon>Actinomycetes</taxon>
        <taxon>Micrococcales</taxon>
        <taxon>Micrococcaceae</taxon>
        <taxon>Arthrobacter</taxon>
    </lineage>
</organism>
<evidence type="ECO:0000256" key="1">
    <source>
        <dbReference type="ARBA" id="ARBA00023125"/>
    </source>
</evidence>
<comment type="caution">
    <text evidence="3">The sequence shown here is derived from an EMBL/GenBank/DDBJ whole genome shotgun (WGS) entry which is preliminary data.</text>
</comment>
<dbReference type="InterPro" id="IPR000551">
    <property type="entry name" value="MerR-type_HTH_dom"/>
</dbReference>
<keyword evidence="4" id="KW-1185">Reference proteome</keyword>
<sequence>MAWSTREIADLAGTTVNTVRHYHRLGILEQPDRMSNGYKQYQVSHLIRLLKIRRLRDLGAPLDQIADLTLDGGSASGALEAIDADLVAKIGQSQRARAEIQAILHGTSVTGVPAGFSGVGHLSEQDQSLMLISSRLYDDDVMQDMQKAASAHPDAVGKEFDDLAPDADQVVRKDLAERYALTLMKVMDDHPSLRDPTRHLLKSLEVTQNTLLESILAVYNPAQRDVLARAIVIASDFSAEGRVTEGEPTA</sequence>
<dbReference type="PROSITE" id="PS50937">
    <property type="entry name" value="HTH_MERR_2"/>
    <property type="match status" value="1"/>
</dbReference>
<protein>
    <submittedName>
        <fullName evidence="3">MerR family transcriptional regulator</fullName>
    </submittedName>
</protein>
<dbReference type="InterPro" id="IPR047057">
    <property type="entry name" value="MerR_fam"/>
</dbReference>
<evidence type="ECO:0000313" key="3">
    <source>
        <dbReference type="EMBL" id="MFD1845910.1"/>
    </source>
</evidence>
<dbReference type="InterPro" id="IPR009061">
    <property type="entry name" value="DNA-bd_dom_put_sf"/>
</dbReference>
<evidence type="ECO:0000259" key="2">
    <source>
        <dbReference type="PROSITE" id="PS50937"/>
    </source>
</evidence>
<dbReference type="SMART" id="SM00422">
    <property type="entry name" value="HTH_MERR"/>
    <property type="match status" value="1"/>
</dbReference>
<dbReference type="Pfam" id="PF13411">
    <property type="entry name" value="MerR_1"/>
    <property type="match status" value="1"/>
</dbReference>
<dbReference type="EMBL" id="JBHUGA010000011">
    <property type="protein sequence ID" value="MFD1845910.1"/>
    <property type="molecule type" value="Genomic_DNA"/>
</dbReference>
<feature type="domain" description="HTH merR-type" evidence="2">
    <location>
        <begin position="2"/>
        <end position="71"/>
    </location>
</feature>
<dbReference type="PANTHER" id="PTHR30204:SF93">
    <property type="entry name" value="HTH MERR-TYPE DOMAIN-CONTAINING PROTEIN"/>
    <property type="match status" value="1"/>
</dbReference>
<keyword evidence="1" id="KW-0238">DNA-binding</keyword>
<dbReference type="PANTHER" id="PTHR30204">
    <property type="entry name" value="REDOX-CYCLING DRUG-SENSING TRANSCRIPTIONAL ACTIVATOR SOXR"/>
    <property type="match status" value="1"/>
</dbReference>
<name>A0ABW4Q591_9MICC</name>
<accession>A0ABW4Q591</accession>
<proteinExistence type="predicted"/>
<dbReference type="SUPFAM" id="SSF46955">
    <property type="entry name" value="Putative DNA-binding domain"/>
    <property type="match status" value="1"/>
</dbReference>
<dbReference type="CDD" id="cd00592">
    <property type="entry name" value="HTH_MerR-like"/>
    <property type="match status" value="1"/>
</dbReference>
<dbReference type="Proteomes" id="UP001597307">
    <property type="component" value="Unassembled WGS sequence"/>
</dbReference>
<evidence type="ECO:0000313" key="4">
    <source>
        <dbReference type="Proteomes" id="UP001597307"/>
    </source>
</evidence>